<evidence type="ECO:0000256" key="2">
    <source>
        <dbReference type="ARBA" id="ARBA00022741"/>
    </source>
</evidence>
<evidence type="ECO:0000313" key="5">
    <source>
        <dbReference type="EMBL" id="TXG90963.1"/>
    </source>
</evidence>
<keyword evidence="1" id="KW-0813">Transport</keyword>
<dbReference type="Proteomes" id="UP000471120">
    <property type="component" value="Unassembled WGS sequence"/>
</dbReference>
<evidence type="ECO:0000259" key="4">
    <source>
        <dbReference type="PROSITE" id="PS50893"/>
    </source>
</evidence>
<comment type="caution">
    <text evidence="5">The sequence shown here is derived from an EMBL/GenBank/DDBJ whole genome shotgun (WGS) entry which is preliminary data.</text>
</comment>
<dbReference type="InterPro" id="IPR003593">
    <property type="entry name" value="AAA+_ATPase"/>
</dbReference>
<keyword evidence="3 5" id="KW-0067">ATP-binding</keyword>
<dbReference type="RefSeq" id="WP_010839884.1">
    <property type="nucleotide sequence ID" value="NZ_QRCM01000001.1"/>
</dbReference>
<gene>
    <name evidence="5" type="ORF">DW322_12955</name>
</gene>
<dbReference type="PANTHER" id="PTHR42788:SF13">
    <property type="entry name" value="ALIPHATIC SULFONATES IMPORT ATP-BINDING PROTEIN SSUB"/>
    <property type="match status" value="1"/>
</dbReference>
<evidence type="ECO:0000256" key="1">
    <source>
        <dbReference type="ARBA" id="ARBA00022448"/>
    </source>
</evidence>
<dbReference type="EMBL" id="QRCM01000001">
    <property type="protein sequence ID" value="TXG90963.1"/>
    <property type="molecule type" value="Genomic_DNA"/>
</dbReference>
<reference evidence="5 6" key="1">
    <citation type="submission" date="2018-07" db="EMBL/GenBank/DDBJ databases">
        <title>Genome sequence of Rhodococcus rhodnii ATCC 35071 from Rhodnius prolixus.</title>
        <authorList>
            <person name="Patel V."/>
            <person name="Vogel K.J."/>
        </authorList>
    </citation>
    <scope>NUCLEOTIDE SEQUENCE [LARGE SCALE GENOMIC DNA]</scope>
    <source>
        <strain evidence="5 6">ATCC 35071</strain>
    </source>
</reference>
<dbReference type="AlphaFoldDB" id="A0A6P2CEU2"/>
<evidence type="ECO:0000313" key="6">
    <source>
        <dbReference type="Proteomes" id="UP000471120"/>
    </source>
</evidence>
<accession>A0A6P2CEU2</accession>
<dbReference type="Gene3D" id="3.40.50.300">
    <property type="entry name" value="P-loop containing nucleotide triphosphate hydrolases"/>
    <property type="match status" value="1"/>
</dbReference>
<dbReference type="InterPro" id="IPR027417">
    <property type="entry name" value="P-loop_NTPase"/>
</dbReference>
<dbReference type="PROSITE" id="PS50893">
    <property type="entry name" value="ABC_TRANSPORTER_2"/>
    <property type="match status" value="1"/>
</dbReference>
<organism evidence="5 6">
    <name type="scientific">Rhodococcus rhodnii</name>
    <dbReference type="NCBI Taxonomy" id="38312"/>
    <lineage>
        <taxon>Bacteria</taxon>
        <taxon>Bacillati</taxon>
        <taxon>Actinomycetota</taxon>
        <taxon>Actinomycetes</taxon>
        <taxon>Mycobacteriales</taxon>
        <taxon>Nocardiaceae</taxon>
        <taxon>Rhodococcus</taxon>
    </lineage>
</organism>
<dbReference type="SUPFAM" id="SSF52540">
    <property type="entry name" value="P-loop containing nucleoside triphosphate hydrolases"/>
    <property type="match status" value="1"/>
</dbReference>
<dbReference type="InterPro" id="IPR050166">
    <property type="entry name" value="ABC_transporter_ATP-bind"/>
</dbReference>
<dbReference type="Pfam" id="PF00005">
    <property type="entry name" value="ABC_tran"/>
    <property type="match status" value="1"/>
</dbReference>
<dbReference type="InterPro" id="IPR017871">
    <property type="entry name" value="ABC_transporter-like_CS"/>
</dbReference>
<sequence>MPEPIITFDGVCKSFAVPGGEQLQVLDDISFTVGDSEFVAILGPSGSGKSTLLNILSGLQKPTSGLLDAPSPEEIGFVFQRARLLPWRTVQENLEITRAARSQNRRVPFQQQTSEYLAAAGLSDYGDFYPAALSGGMQQRVSIARALATEPAMLLMDEPFSALDEMTARTQRLFLRDLWLERRSTIVFVTHNVMEAISLATSVIVLSARPGRVLDHITIDAEHPRSLTDPAVEAAYERVMGLLGVPEQDRAVV</sequence>
<proteinExistence type="predicted"/>
<name>A0A6P2CEU2_9NOCA</name>
<dbReference type="GO" id="GO:0016887">
    <property type="term" value="F:ATP hydrolysis activity"/>
    <property type="evidence" value="ECO:0007669"/>
    <property type="project" value="InterPro"/>
</dbReference>
<dbReference type="SMART" id="SM00382">
    <property type="entry name" value="AAA"/>
    <property type="match status" value="1"/>
</dbReference>
<dbReference type="InterPro" id="IPR003439">
    <property type="entry name" value="ABC_transporter-like_ATP-bd"/>
</dbReference>
<dbReference type="CDD" id="cd03293">
    <property type="entry name" value="ABC_NrtD_SsuB_transporters"/>
    <property type="match status" value="1"/>
</dbReference>
<evidence type="ECO:0000256" key="3">
    <source>
        <dbReference type="ARBA" id="ARBA00022840"/>
    </source>
</evidence>
<feature type="domain" description="ABC transporter" evidence="4">
    <location>
        <begin position="6"/>
        <end position="235"/>
    </location>
</feature>
<dbReference type="GO" id="GO:0005524">
    <property type="term" value="F:ATP binding"/>
    <property type="evidence" value="ECO:0007669"/>
    <property type="project" value="UniProtKB-KW"/>
</dbReference>
<keyword evidence="2" id="KW-0547">Nucleotide-binding</keyword>
<protein>
    <submittedName>
        <fullName evidence="5">ABC transporter ATP-binding protein</fullName>
    </submittedName>
</protein>
<dbReference type="PROSITE" id="PS00211">
    <property type="entry name" value="ABC_TRANSPORTER_1"/>
    <property type="match status" value="1"/>
</dbReference>
<dbReference type="PANTHER" id="PTHR42788">
    <property type="entry name" value="TAURINE IMPORT ATP-BINDING PROTEIN-RELATED"/>
    <property type="match status" value="1"/>
</dbReference>